<dbReference type="EMBL" id="LAZR01000574">
    <property type="protein sequence ID" value="KKN63920.1"/>
    <property type="molecule type" value="Genomic_DNA"/>
</dbReference>
<sequence>MEIGEIRVLFDNLKWEIYSKLKNNKQYDEFKHFYQYSKSHLYYSWTYQKEPNIQLNIIRKEMEKEFEEDKERRLQEMFSNQAGLYRKWI</sequence>
<proteinExistence type="predicted"/>
<organism evidence="1">
    <name type="scientific">marine sediment metagenome</name>
    <dbReference type="NCBI Taxonomy" id="412755"/>
    <lineage>
        <taxon>unclassified sequences</taxon>
        <taxon>metagenomes</taxon>
        <taxon>ecological metagenomes</taxon>
    </lineage>
</organism>
<protein>
    <submittedName>
        <fullName evidence="1">Uncharacterized protein</fullName>
    </submittedName>
</protein>
<reference evidence="1" key="1">
    <citation type="journal article" date="2015" name="Nature">
        <title>Complex archaea that bridge the gap between prokaryotes and eukaryotes.</title>
        <authorList>
            <person name="Spang A."/>
            <person name="Saw J.H."/>
            <person name="Jorgensen S.L."/>
            <person name="Zaremba-Niedzwiedzka K."/>
            <person name="Martijn J."/>
            <person name="Lind A.E."/>
            <person name="van Eijk R."/>
            <person name="Schleper C."/>
            <person name="Guy L."/>
            <person name="Ettema T.J."/>
        </authorList>
    </citation>
    <scope>NUCLEOTIDE SEQUENCE</scope>
</reference>
<accession>A0A0F9S4Z9</accession>
<name>A0A0F9S4Z9_9ZZZZ</name>
<comment type="caution">
    <text evidence="1">The sequence shown here is derived from an EMBL/GenBank/DDBJ whole genome shotgun (WGS) entry which is preliminary data.</text>
</comment>
<evidence type="ECO:0000313" key="1">
    <source>
        <dbReference type="EMBL" id="KKN63920.1"/>
    </source>
</evidence>
<dbReference type="AlphaFoldDB" id="A0A0F9S4Z9"/>
<gene>
    <name evidence="1" type="ORF">LCGC14_0496930</name>
</gene>